<dbReference type="PANTHER" id="PTHR31973:SF195">
    <property type="entry name" value="MUDR FAMILY TRANSPOSASE"/>
    <property type="match status" value="1"/>
</dbReference>
<evidence type="ECO:0000256" key="5">
    <source>
        <dbReference type="SAM" id="MobiDB-lite"/>
    </source>
</evidence>
<reference evidence="7 8" key="1">
    <citation type="submission" date="2020-12" db="EMBL/GenBank/DDBJ databases">
        <title>Concerted genomic and epigenomic changes stabilize Arabidopsis allopolyploids.</title>
        <authorList>
            <person name="Chen Z."/>
        </authorList>
    </citation>
    <scope>NUCLEOTIDE SEQUENCE [LARGE SCALE GENOMIC DNA]</scope>
    <source>
        <strain evidence="7">Allo738</strain>
        <tissue evidence="7">Leaf</tissue>
    </source>
</reference>
<dbReference type="Pfam" id="PF04434">
    <property type="entry name" value="SWIM"/>
    <property type="match status" value="1"/>
</dbReference>
<evidence type="ECO:0000313" key="8">
    <source>
        <dbReference type="Proteomes" id="UP000694240"/>
    </source>
</evidence>
<feature type="region of interest" description="Disordered" evidence="5">
    <location>
        <begin position="123"/>
        <end position="200"/>
    </location>
</feature>
<dbReference type="GO" id="GO:0008270">
    <property type="term" value="F:zinc ion binding"/>
    <property type="evidence" value="ECO:0007669"/>
    <property type="project" value="UniProtKB-KW"/>
</dbReference>
<evidence type="ECO:0000259" key="6">
    <source>
        <dbReference type="PROSITE" id="PS50966"/>
    </source>
</evidence>
<dbReference type="PANTHER" id="PTHR31973">
    <property type="entry name" value="POLYPROTEIN, PUTATIVE-RELATED"/>
    <property type="match status" value="1"/>
</dbReference>
<dbReference type="Proteomes" id="UP000694240">
    <property type="component" value="Chromosome 5"/>
</dbReference>
<dbReference type="PROSITE" id="PS50966">
    <property type="entry name" value="ZF_SWIM"/>
    <property type="match status" value="1"/>
</dbReference>
<keyword evidence="3" id="KW-0862">Zinc</keyword>
<accession>A0A8T2D680</accession>
<evidence type="ECO:0000256" key="4">
    <source>
        <dbReference type="PROSITE-ProRule" id="PRU00325"/>
    </source>
</evidence>
<feature type="domain" description="SWIM-type" evidence="6">
    <location>
        <begin position="610"/>
        <end position="642"/>
    </location>
</feature>
<dbReference type="InterPro" id="IPR006564">
    <property type="entry name" value="Znf_PMZ"/>
</dbReference>
<comment type="caution">
    <text evidence="7">The sequence shown here is derived from an EMBL/GenBank/DDBJ whole genome shotgun (WGS) entry which is preliminary data.</text>
</comment>
<dbReference type="SMART" id="SM00575">
    <property type="entry name" value="ZnF_PMZ"/>
    <property type="match status" value="1"/>
</dbReference>
<keyword evidence="8" id="KW-1185">Reference proteome</keyword>
<protein>
    <submittedName>
        <fullName evidence="7">Zinc finger SWIM-type</fullName>
    </submittedName>
</protein>
<dbReference type="AlphaFoldDB" id="A0A8T2D680"/>
<evidence type="ECO:0000256" key="2">
    <source>
        <dbReference type="ARBA" id="ARBA00022771"/>
    </source>
</evidence>
<evidence type="ECO:0000256" key="3">
    <source>
        <dbReference type="ARBA" id="ARBA00022833"/>
    </source>
</evidence>
<keyword evidence="1" id="KW-0479">Metal-binding</keyword>
<gene>
    <name evidence="7" type="ORF">ISN45_At05g036250</name>
</gene>
<dbReference type="InterPro" id="IPR007527">
    <property type="entry name" value="Znf_SWIM"/>
</dbReference>
<feature type="compositionally biased region" description="Polar residues" evidence="5">
    <location>
        <begin position="142"/>
        <end position="158"/>
    </location>
</feature>
<name>A0A8T2D680_9BRAS</name>
<proteinExistence type="predicted"/>
<evidence type="ECO:0000313" key="7">
    <source>
        <dbReference type="EMBL" id="KAG7604554.1"/>
    </source>
</evidence>
<evidence type="ECO:0000256" key="1">
    <source>
        <dbReference type="ARBA" id="ARBA00022723"/>
    </source>
</evidence>
<dbReference type="EMBL" id="JAEFBK010000005">
    <property type="protein sequence ID" value="KAG7604554.1"/>
    <property type="molecule type" value="Genomic_DNA"/>
</dbReference>
<sequence>MDTRKIPLFCYWNGCIKDGPDGPFYEGSSPRGIRVDSKIELSNLLDDLHRLTGFEKGKFQIDLIGRYPSIVQQQMVKYVRLPIVDDCSLEMMLEVPCYHPSINSLEVYLEIKPFSDEVTVSISHQSPLESNVPRKRYRQEDASSVNADVNVSGRNTKLGSPPEDNHNGWIEDEESTDVGNSGDNGVAQKDSKMKKPTLTEGVSDSVSKQLIFSSSWLDESELHVGMIFRGKDELAKAVKLYSNRRQREYNVFEIPITGTFQSGCKNYCRWFLKAAKTNGNGFKITEYTGPHACKPADVGSDFLAGEIECLVKVQPSLSIVELNNWVKEAFGYTVSYANMWKAKKEAISAILGDLDKSFSVLPKFMAALGSSNKMLLEWQYDLFPDPKNASFRSVFWAFQQSVEGFPHCRPLILVDTVDLSGKYPGKLLVAAGLDAENSLFPLAFAITTQEDLSADTWRWFFSCIRKKAGSTSCKSRFDYYLKKLEKTNIEARRWLDKLPLCQWTLAHDVGGLRFGVVLTTNTIFKTYDFINKDRNLPVTTCILLIFDHLAELFKLRHGLLQESMKNRREVYAKHVMTKLEESITHDVLPLDQSGQRFQVTEVMQVGNMKFFVHRSDRACTCGIWQLYRYPCSHVIAVFRRLNIDHLQYVNKFYNTESFLGVYAADFNPLPGVSVGKKLSQFQKCSLLEVV</sequence>
<organism evidence="7 8">
    <name type="scientific">Arabidopsis thaliana x Arabidopsis arenosa</name>
    <dbReference type="NCBI Taxonomy" id="1240361"/>
    <lineage>
        <taxon>Eukaryota</taxon>
        <taxon>Viridiplantae</taxon>
        <taxon>Streptophyta</taxon>
        <taxon>Embryophyta</taxon>
        <taxon>Tracheophyta</taxon>
        <taxon>Spermatophyta</taxon>
        <taxon>Magnoliopsida</taxon>
        <taxon>eudicotyledons</taxon>
        <taxon>Gunneridae</taxon>
        <taxon>Pentapetalae</taxon>
        <taxon>rosids</taxon>
        <taxon>malvids</taxon>
        <taxon>Brassicales</taxon>
        <taxon>Brassicaceae</taxon>
        <taxon>Camelineae</taxon>
        <taxon>Arabidopsis</taxon>
    </lineage>
</organism>
<keyword evidence="2 4" id="KW-0863">Zinc-finger</keyword>